<proteinExistence type="predicted"/>
<dbReference type="Proteomes" id="UP000324800">
    <property type="component" value="Unassembled WGS sequence"/>
</dbReference>
<evidence type="ECO:0000313" key="2">
    <source>
        <dbReference type="Proteomes" id="UP000324800"/>
    </source>
</evidence>
<evidence type="ECO:0000313" key="1">
    <source>
        <dbReference type="EMBL" id="KAA6388236.1"/>
    </source>
</evidence>
<sequence length="133" mass="14973">MASLVKNACQTTMKFHKVLLHLDYMDFLKKRQGVDSFIVLALDDNDRFFITTDPISYYSLCGVLVIFNLDEKCTDVGTCPTEQDYAQSTSQTPISQCPCLTTSDPRDVCNYPVSEGDEDSNWLPPSLLISPLY</sequence>
<dbReference type="EMBL" id="SNRW01004064">
    <property type="protein sequence ID" value="KAA6388236.1"/>
    <property type="molecule type" value="Genomic_DNA"/>
</dbReference>
<reference evidence="1 2" key="1">
    <citation type="submission" date="2019-03" db="EMBL/GenBank/DDBJ databases">
        <title>Single cell metagenomics reveals metabolic interactions within the superorganism composed of flagellate Streblomastix strix and complex community of Bacteroidetes bacteria on its surface.</title>
        <authorList>
            <person name="Treitli S.C."/>
            <person name="Kolisko M."/>
            <person name="Husnik F."/>
            <person name="Keeling P."/>
            <person name="Hampl V."/>
        </authorList>
    </citation>
    <scope>NUCLEOTIDE SEQUENCE [LARGE SCALE GENOMIC DNA]</scope>
    <source>
        <strain evidence="1">ST1C</strain>
    </source>
</reference>
<gene>
    <name evidence="1" type="ORF">EZS28_016236</name>
</gene>
<organism evidence="1 2">
    <name type="scientific">Streblomastix strix</name>
    <dbReference type="NCBI Taxonomy" id="222440"/>
    <lineage>
        <taxon>Eukaryota</taxon>
        <taxon>Metamonada</taxon>
        <taxon>Preaxostyla</taxon>
        <taxon>Oxymonadida</taxon>
        <taxon>Streblomastigidae</taxon>
        <taxon>Streblomastix</taxon>
    </lineage>
</organism>
<name>A0A5J4W130_9EUKA</name>
<comment type="caution">
    <text evidence="1">The sequence shown here is derived from an EMBL/GenBank/DDBJ whole genome shotgun (WGS) entry which is preliminary data.</text>
</comment>
<dbReference type="AlphaFoldDB" id="A0A5J4W130"/>
<accession>A0A5J4W130</accession>
<protein>
    <submittedName>
        <fullName evidence="1">Uncharacterized protein</fullName>
    </submittedName>
</protein>